<feature type="transmembrane region" description="Helical" evidence="20">
    <location>
        <begin position="20"/>
        <end position="39"/>
    </location>
</feature>
<feature type="transmembrane region" description="Helical" evidence="20">
    <location>
        <begin position="233"/>
        <end position="252"/>
    </location>
</feature>
<dbReference type="GO" id="GO:0015979">
    <property type="term" value="P:photosynthesis"/>
    <property type="evidence" value="ECO:0007669"/>
    <property type="project" value="UniProtKB-KW"/>
</dbReference>
<keyword evidence="8 19" id="KW-0349">Heme</keyword>
<evidence type="ECO:0000256" key="4">
    <source>
        <dbReference type="ARBA" id="ARBA00013528"/>
    </source>
</evidence>
<dbReference type="PANTHER" id="PTHR33288:SF10">
    <property type="entry name" value="CYTOCHROME F"/>
    <property type="match status" value="1"/>
</dbReference>
<keyword evidence="16" id="KW-0793">Thylakoid</keyword>
<dbReference type="AlphaFoldDB" id="A0A4U5QTU9"/>
<proteinExistence type="inferred from homology"/>
<evidence type="ECO:0000256" key="5">
    <source>
        <dbReference type="ARBA" id="ARBA00022448"/>
    </source>
</evidence>
<evidence type="ECO:0000256" key="7">
    <source>
        <dbReference type="ARBA" id="ARBA00022531"/>
    </source>
</evidence>
<keyword evidence="9" id="KW-0934">Plastid</keyword>
<evidence type="ECO:0000259" key="21">
    <source>
        <dbReference type="Pfam" id="PF16639"/>
    </source>
</evidence>
<name>A0A4U5QTU9_POPAL</name>
<evidence type="ECO:0000256" key="2">
    <source>
        <dbReference type="ARBA" id="ARBA00004581"/>
    </source>
</evidence>
<dbReference type="SUPFAM" id="SSF103431">
    <property type="entry name" value="Cytochrome f subunit of the cytochrome b6f complex, transmembrane anchor"/>
    <property type="match status" value="1"/>
</dbReference>
<comment type="function">
    <text evidence="1">Component of the cytochrome b6-f complex, which mediates electron transfer between photosystem II (PSII) and photosystem I (PSI), cyclic electron flow around PSI, and state transitions.</text>
</comment>
<evidence type="ECO:0000256" key="6">
    <source>
        <dbReference type="ARBA" id="ARBA00022528"/>
    </source>
</evidence>
<evidence type="ECO:0000256" key="11">
    <source>
        <dbReference type="ARBA" id="ARBA00022723"/>
    </source>
</evidence>
<evidence type="ECO:0000256" key="18">
    <source>
        <dbReference type="ARBA" id="ARBA00025834"/>
    </source>
</evidence>
<dbReference type="STRING" id="43335.A0A4U5QTU9"/>
<feature type="binding site" description="covalent" evidence="19">
    <location>
        <position position="59"/>
    </location>
    <ligand>
        <name>heme</name>
        <dbReference type="ChEBI" id="CHEBI:30413"/>
    </ligand>
</feature>
<dbReference type="GO" id="GO:0020037">
    <property type="term" value="F:heme binding"/>
    <property type="evidence" value="ECO:0007669"/>
    <property type="project" value="InterPro"/>
</dbReference>
<evidence type="ECO:0000256" key="10">
    <source>
        <dbReference type="ARBA" id="ARBA00022692"/>
    </source>
</evidence>
<dbReference type="GO" id="GO:0009055">
    <property type="term" value="F:electron transfer activity"/>
    <property type="evidence" value="ECO:0007669"/>
    <property type="project" value="InterPro"/>
</dbReference>
<protein>
    <recommendedName>
        <fullName evidence="4">Cytochrome f</fullName>
    </recommendedName>
</protein>
<comment type="subcellular location">
    <subcellularLocation>
        <location evidence="2">Plastid</location>
        <location evidence="2">Chloroplast thylakoid membrane</location>
        <topology evidence="2">Single-pass membrane protein</topology>
    </subcellularLocation>
</comment>
<keyword evidence="14 20" id="KW-1133">Transmembrane helix</keyword>
<evidence type="ECO:0000256" key="17">
    <source>
        <dbReference type="ARBA" id="ARBA00023136"/>
    </source>
</evidence>
<evidence type="ECO:0000313" key="22">
    <source>
        <dbReference type="EMBL" id="TKS13869.1"/>
    </source>
</evidence>
<comment type="similarity">
    <text evidence="3">Belongs to the cytochrome f family.</text>
</comment>
<evidence type="ECO:0000256" key="12">
    <source>
        <dbReference type="ARBA" id="ARBA00022729"/>
    </source>
</evidence>
<evidence type="ECO:0000256" key="20">
    <source>
        <dbReference type="SAM" id="Phobius"/>
    </source>
</evidence>
<feature type="binding site" description="axial binding residue" evidence="19">
    <location>
        <position position="60"/>
    </location>
    <ligand>
        <name>heme</name>
        <dbReference type="ChEBI" id="CHEBI:30413"/>
    </ligand>
    <ligandPart>
        <name>Fe</name>
        <dbReference type="ChEBI" id="CHEBI:18248"/>
    </ligandPart>
</feature>
<gene>
    <name evidence="22" type="ORF">D5086_0000049070</name>
</gene>
<dbReference type="Pfam" id="PF01333">
    <property type="entry name" value="Apocytochr_F_C"/>
    <property type="match status" value="1"/>
</dbReference>
<keyword evidence="5" id="KW-0813">Transport</keyword>
<dbReference type="Gene3D" id="2.40.50.100">
    <property type="match status" value="1"/>
</dbReference>
<dbReference type="InterPro" id="IPR011054">
    <property type="entry name" value="Rudment_hybrid_motif"/>
</dbReference>
<comment type="caution">
    <text evidence="22">The sequence shown here is derived from an EMBL/GenBank/DDBJ whole genome shotgun (WGS) entry which is preliminary data.</text>
</comment>
<evidence type="ECO:0000256" key="14">
    <source>
        <dbReference type="ARBA" id="ARBA00022989"/>
    </source>
</evidence>
<feature type="binding site" description="covalent" evidence="19">
    <location>
        <position position="56"/>
    </location>
    <ligand>
        <name>heme</name>
        <dbReference type="ChEBI" id="CHEBI:30413"/>
    </ligand>
</feature>
<dbReference type="PRINTS" id="PR00610">
    <property type="entry name" value="CYTOCHROMEF"/>
</dbReference>
<feature type="binding site" description="axial binding residue" evidence="19">
    <location>
        <position position="36"/>
    </location>
    <ligand>
        <name>heme</name>
        <dbReference type="ChEBI" id="CHEBI:30413"/>
    </ligand>
    <ligandPart>
        <name>Fe</name>
        <dbReference type="ChEBI" id="CHEBI:18248"/>
    </ligandPart>
</feature>
<accession>A0A4U5QTU9</accession>
<dbReference type="Pfam" id="PF16639">
    <property type="entry name" value="Apocytochr_F_N"/>
    <property type="match status" value="1"/>
</dbReference>
<keyword evidence="12" id="KW-0732">Signal</keyword>
<keyword evidence="6" id="KW-0150">Chloroplast</keyword>
<dbReference type="EMBL" id="RCHU01000124">
    <property type="protein sequence ID" value="TKS13869.1"/>
    <property type="molecule type" value="Genomic_DNA"/>
</dbReference>
<dbReference type="Gene3D" id="2.60.40.830">
    <property type="entry name" value="Cytochrome f large domain"/>
    <property type="match status" value="2"/>
</dbReference>
<dbReference type="InterPro" id="IPR036826">
    <property type="entry name" value="Cyt_f_lg_dom_sf"/>
</dbReference>
<comment type="subunit">
    <text evidence="18">The 4 large subunits of the cytochrome b6-f complex are cytochrome b6, subunit IV (17 kDa polypeptide, PetD), cytochrome f and the Rieske protein, while the 4 small subunits are PetG, PetL, PetM and PetN. The complex functions as a dimer.</text>
</comment>
<keyword evidence="11 19" id="KW-0479">Metal-binding</keyword>
<dbReference type="GO" id="GO:0009535">
    <property type="term" value="C:chloroplast thylakoid membrane"/>
    <property type="evidence" value="ECO:0007669"/>
    <property type="project" value="UniProtKB-SubCell"/>
</dbReference>
<keyword evidence="15 19" id="KW-0408">Iron</keyword>
<evidence type="ECO:0000256" key="15">
    <source>
        <dbReference type="ARBA" id="ARBA00023004"/>
    </source>
</evidence>
<dbReference type="Gene3D" id="1.20.5.700">
    <property type="entry name" value="Single helix bin"/>
    <property type="match status" value="1"/>
</dbReference>
<dbReference type="PANTHER" id="PTHR33288">
    <property type="match status" value="1"/>
</dbReference>
<dbReference type="SUPFAM" id="SSF49441">
    <property type="entry name" value="Cytochrome f, large domain"/>
    <property type="match status" value="1"/>
</dbReference>
<evidence type="ECO:0000256" key="16">
    <source>
        <dbReference type="ARBA" id="ARBA00023078"/>
    </source>
</evidence>
<evidence type="ECO:0000256" key="8">
    <source>
        <dbReference type="ARBA" id="ARBA00022617"/>
    </source>
</evidence>
<dbReference type="InterPro" id="IPR024094">
    <property type="entry name" value="Cyt_f_lg_dom"/>
</dbReference>
<evidence type="ECO:0000256" key="13">
    <source>
        <dbReference type="ARBA" id="ARBA00022982"/>
    </source>
</evidence>
<dbReference type="PROSITE" id="PS51010">
    <property type="entry name" value="CYTF"/>
    <property type="match status" value="1"/>
</dbReference>
<keyword evidence="17 20" id="KW-0472">Membrane</keyword>
<evidence type="ECO:0000256" key="19">
    <source>
        <dbReference type="PIRSR" id="PIRSR602325-50"/>
    </source>
</evidence>
<dbReference type="GO" id="GO:0005506">
    <property type="term" value="F:iron ion binding"/>
    <property type="evidence" value="ECO:0007669"/>
    <property type="project" value="InterPro"/>
</dbReference>
<sequence length="267" mass="29888">MQTRKTLSWIKEEITRSISVSLMIYIITGAYISNAYPIFAQQGYENPREATGRIVCANCHLANKPVGIEVPQAVLPDTVFEAVVRIPYDMQLKQVLANGPVPGQKYSEITFPILSPDPAAKKDTHFLKYPIYVGGNRGRVRFIPTGARVTIRFIMLQQRYSKQNHTKRKRGYEITITDAPEGRQVIDSIPPGPELLVSEGESIKLDQPLTSNPNVGGFGQGDAEIVLQDPLRVQGLLFFLASVILAQIFLVLKKKQFEKVQLSEMNF</sequence>
<evidence type="ECO:0000256" key="3">
    <source>
        <dbReference type="ARBA" id="ARBA00008923"/>
    </source>
</evidence>
<dbReference type="InterPro" id="IPR024058">
    <property type="entry name" value="Cyt-f_TM"/>
</dbReference>
<evidence type="ECO:0000256" key="1">
    <source>
        <dbReference type="ARBA" id="ARBA00003068"/>
    </source>
</evidence>
<dbReference type="FunFam" id="2.40.50.100:FF:000007">
    <property type="entry name" value="Cytochrome f"/>
    <property type="match status" value="1"/>
</dbReference>
<comment type="cofactor">
    <cofactor evidence="19">
        <name>heme</name>
        <dbReference type="ChEBI" id="CHEBI:30413"/>
    </cofactor>
    <text evidence="19">Binds 1 heme group covalently.</text>
</comment>
<keyword evidence="13" id="KW-0249">Electron transport</keyword>
<organism evidence="22">
    <name type="scientific">Populus alba</name>
    <name type="common">White poplar</name>
    <dbReference type="NCBI Taxonomy" id="43335"/>
    <lineage>
        <taxon>Eukaryota</taxon>
        <taxon>Viridiplantae</taxon>
        <taxon>Streptophyta</taxon>
        <taxon>Embryophyta</taxon>
        <taxon>Tracheophyta</taxon>
        <taxon>Spermatophyta</taxon>
        <taxon>Magnoliopsida</taxon>
        <taxon>eudicotyledons</taxon>
        <taxon>Gunneridae</taxon>
        <taxon>Pentapetalae</taxon>
        <taxon>rosids</taxon>
        <taxon>fabids</taxon>
        <taxon>Malpighiales</taxon>
        <taxon>Salicaceae</taxon>
        <taxon>Saliceae</taxon>
        <taxon>Populus</taxon>
    </lineage>
</organism>
<dbReference type="FunFam" id="2.60.40.830:FF:000004">
    <property type="entry name" value="Cytochrome f, chloroplastic"/>
    <property type="match status" value="1"/>
</dbReference>
<keyword evidence="7" id="KW-0602">Photosynthesis</keyword>
<reference evidence="22" key="1">
    <citation type="submission" date="2018-10" db="EMBL/GenBank/DDBJ databases">
        <title>Population genomic analysis revealed the cold adaptation of white poplar.</title>
        <authorList>
            <person name="Liu Y.-J."/>
        </authorList>
    </citation>
    <scope>NUCLEOTIDE SEQUENCE [LARGE SCALE GENOMIC DNA]</scope>
    <source>
        <strain evidence="22">PAL-ZL1</strain>
    </source>
</reference>
<dbReference type="InterPro" id="IPR002325">
    <property type="entry name" value="Cyt_f"/>
</dbReference>
<feature type="domain" description="Cytochrome f large" evidence="21">
    <location>
        <begin position="36"/>
        <end position="99"/>
    </location>
</feature>
<evidence type="ECO:0000256" key="9">
    <source>
        <dbReference type="ARBA" id="ARBA00022640"/>
    </source>
</evidence>
<dbReference type="SUPFAM" id="SSF51246">
    <property type="entry name" value="Rudiment single hybrid motif"/>
    <property type="match status" value="1"/>
</dbReference>
<keyword evidence="10 20" id="KW-0812">Transmembrane</keyword>
<dbReference type="FunFam" id="1.20.5.700:FF:000001">
    <property type="entry name" value="Cytochrome f"/>
    <property type="match status" value="1"/>
</dbReference>